<dbReference type="EC" id="3.1.3.12" evidence="4"/>
<reference evidence="6" key="1">
    <citation type="submission" date="2016-10" db="EMBL/GenBank/DDBJ databases">
        <authorList>
            <person name="Varghese N."/>
            <person name="Submissions S."/>
        </authorList>
    </citation>
    <scope>NUCLEOTIDE SEQUENCE [LARGE SCALE GENOMIC DNA]</scope>
    <source>
        <strain evidence="6">NRRL B-51270</strain>
    </source>
</reference>
<dbReference type="PANTHER" id="PTHR43768:SF3">
    <property type="entry name" value="TREHALOSE 6-PHOSPHATE PHOSPHATASE"/>
    <property type="match status" value="1"/>
</dbReference>
<dbReference type="STRING" id="487184.SAMN05216421_0066"/>
<proteinExistence type="inferred from homology"/>
<dbReference type="AlphaFoldDB" id="A0A1H1L6P6"/>
<dbReference type="NCBIfam" id="TIGR01484">
    <property type="entry name" value="HAD-SF-IIB"/>
    <property type="match status" value="1"/>
</dbReference>
<evidence type="ECO:0000256" key="2">
    <source>
        <dbReference type="ARBA" id="ARBA00008770"/>
    </source>
</evidence>
<dbReference type="InterPro" id="IPR044651">
    <property type="entry name" value="OTSB-like"/>
</dbReference>
<dbReference type="Gene3D" id="3.30.70.1020">
    <property type="entry name" value="Trehalose-6-phosphate phosphatase related protein, domain 2"/>
    <property type="match status" value="1"/>
</dbReference>
<organism evidence="5 6">
    <name type="scientific">Halopseudomonas xinjiangensis</name>
    <dbReference type="NCBI Taxonomy" id="487184"/>
    <lineage>
        <taxon>Bacteria</taxon>
        <taxon>Pseudomonadati</taxon>
        <taxon>Pseudomonadota</taxon>
        <taxon>Gammaproteobacteria</taxon>
        <taxon>Pseudomonadales</taxon>
        <taxon>Pseudomonadaceae</taxon>
        <taxon>Halopseudomonas</taxon>
    </lineage>
</organism>
<dbReference type="Proteomes" id="UP000243207">
    <property type="component" value="Chromosome I"/>
</dbReference>
<dbReference type="InterPro" id="IPR006379">
    <property type="entry name" value="HAD-SF_hydro_IIB"/>
</dbReference>
<dbReference type="Gene3D" id="3.40.50.1000">
    <property type="entry name" value="HAD superfamily/HAD-like"/>
    <property type="match status" value="1"/>
</dbReference>
<dbReference type="InterPro" id="IPR036412">
    <property type="entry name" value="HAD-like_sf"/>
</dbReference>
<dbReference type="UniPathway" id="UPA00299"/>
<sequence>MGMSSSAATVAPDCESLDSLVERFGPSPALFLDYDGTLAPIQPRPEQATLSEDVRRTLQQLAQRYPVAIVSGRERTDVEDLVGLPGLIYAGSHGLDIAGPGVRWDSPEAGHLLPTLDQAFDRLLEDTGSASGILIERKRYAVAVHYRLAAEGDKQLAWESVERVCQSMSGLRLAKGKKVWELRPDIDWDKGRAIEWLCAQLRRSEPASYLPVFIGDDVTDEDGFRSVAGLGGVGVLVADTPRPSAATCRVPSSAAVAGLLEALQNRA</sequence>
<evidence type="ECO:0000256" key="1">
    <source>
        <dbReference type="ARBA" id="ARBA00005199"/>
    </source>
</evidence>
<dbReference type="InterPro" id="IPR023214">
    <property type="entry name" value="HAD_sf"/>
</dbReference>
<keyword evidence="4" id="KW-0479">Metal-binding</keyword>
<comment type="cofactor">
    <cofactor evidence="4">
        <name>Mg(2+)</name>
        <dbReference type="ChEBI" id="CHEBI:18420"/>
    </cofactor>
</comment>
<accession>A0A1H1L6P6</accession>
<name>A0A1H1L6P6_9GAMM</name>
<evidence type="ECO:0000256" key="3">
    <source>
        <dbReference type="ARBA" id="ARBA00022801"/>
    </source>
</evidence>
<dbReference type="InterPro" id="IPR003337">
    <property type="entry name" value="Trehalose_PPase"/>
</dbReference>
<keyword evidence="4" id="KW-0460">Magnesium</keyword>
<dbReference type="GO" id="GO:0004805">
    <property type="term" value="F:trehalose-phosphatase activity"/>
    <property type="evidence" value="ECO:0007669"/>
    <property type="project" value="UniProtKB-EC"/>
</dbReference>
<dbReference type="EMBL" id="LT629736">
    <property type="protein sequence ID" value="SDR70166.1"/>
    <property type="molecule type" value="Genomic_DNA"/>
</dbReference>
<dbReference type="GO" id="GO:0005992">
    <property type="term" value="P:trehalose biosynthetic process"/>
    <property type="evidence" value="ECO:0007669"/>
    <property type="project" value="UniProtKB-UniPathway"/>
</dbReference>
<comment type="similarity">
    <text evidence="2 4">Belongs to the trehalose phosphatase family.</text>
</comment>
<dbReference type="GO" id="GO:0000287">
    <property type="term" value="F:magnesium ion binding"/>
    <property type="evidence" value="ECO:0007669"/>
    <property type="project" value="UniProtKB-ARBA"/>
</dbReference>
<gene>
    <name evidence="5" type="ORF">SAMN05216421_0066</name>
</gene>
<comment type="pathway">
    <text evidence="1 4">Glycan biosynthesis; trehalose biosynthesis.</text>
</comment>
<evidence type="ECO:0000313" key="6">
    <source>
        <dbReference type="Proteomes" id="UP000243207"/>
    </source>
</evidence>
<dbReference type="SUPFAM" id="SSF56784">
    <property type="entry name" value="HAD-like"/>
    <property type="match status" value="1"/>
</dbReference>
<dbReference type="NCBIfam" id="TIGR00685">
    <property type="entry name" value="T6PP"/>
    <property type="match status" value="1"/>
</dbReference>
<protein>
    <recommendedName>
        <fullName evidence="4">Trehalose 6-phosphate phosphatase</fullName>
        <ecNumber evidence="4">3.1.3.12</ecNumber>
    </recommendedName>
</protein>
<dbReference type="Pfam" id="PF02358">
    <property type="entry name" value="Trehalose_PPase"/>
    <property type="match status" value="1"/>
</dbReference>
<keyword evidence="6" id="KW-1185">Reference proteome</keyword>
<evidence type="ECO:0000256" key="4">
    <source>
        <dbReference type="RuleBase" id="RU361117"/>
    </source>
</evidence>
<comment type="function">
    <text evidence="4">Removes the phosphate from trehalose 6-phosphate to produce free trehalose.</text>
</comment>
<keyword evidence="3 4" id="KW-0378">Hydrolase</keyword>
<comment type="catalytic activity">
    <reaction evidence="4">
        <text>alpha,alpha-trehalose 6-phosphate + H2O = alpha,alpha-trehalose + phosphate</text>
        <dbReference type="Rhea" id="RHEA:23420"/>
        <dbReference type="ChEBI" id="CHEBI:15377"/>
        <dbReference type="ChEBI" id="CHEBI:16551"/>
        <dbReference type="ChEBI" id="CHEBI:43474"/>
        <dbReference type="ChEBI" id="CHEBI:58429"/>
        <dbReference type="EC" id="3.1.3.12"/>
    </reaction>
</comment>
<dbReference type="PANTHER" id="PTHR43768">
    <property type="entry name" value="TREHALOSE 6-PHOSPHATE PHOSPHATASE"/>
    <property type="match status" value="1"/>
</dbReference>
<evidence type="ECO:0000313" key="5">
    <source>
        <dbReference type="EMBL" id="SDR70166.1"/>
    </source>
</evidence>
<dbReference type="CDD" id="cd01627">
    <property type="entry name" value="HAD_TPP"/>
    <property type="match status" value="1"/>
</dbReference>